<comment type="similarity">
    <text evidence="2">Belongs to the metallo-beta-lactamase superfamily. Glyoxalase II family.</text>
</comment>
<dbReference type="Gene3D" id="3.60.15.10">
    <property type="entry name" value="Ribonuclease Z/Hydroxyacylglutathione hydrolase-like"/>
    <property type="match status" value="1"/>
</dbReference>
<dbReference type="Gene3D" id="1.10.10.10">
    <property type="entry name" value="Winged helix-like DNA-binding domain superfamily/Winged helix DNA-binding domain"/>
    <property type="match status" value="1"/>
</dbReference>
<keyword evidence="3" id="KW-0479">Metal-binding</keyword>
<comment type="caution">
    <text evidence="7">The sequence shown here is derived from an EMBL/GenBank/DDBJ whole genome shotgun (WGS) entry which is preliminary data.</text>
</comment>
<dbReference type="PANTHER" id="PTHR23131:SF0">
    <property type="entry name" value="ENDORIBONUCLEASE LACTB2"/>
    <property type="match status" value="1"/>
</dbReference>
<evidence type="ECO:0000256" key="4">
    <source>
        <dbReference type="ARBA" id="ARBA00022801"/>
    </source>
</evidence>
<feature type="domain" description="Metallo-beta-lactamase" evidence="6">
    <location>
        <begin position="55"/>
        <end position="209"/>
    </location>
</feature>
<dbReference type="GO" id="GO:0044550">
    <property type="term" value="P:secondary metabolite biosynthetic process"/>
    <property type="evidence" value="ECO:0007669"/>
    <property type="project" value="TreeGrafter"/>
</dbReference>
<dbReference type="EMBL" id="JAQIZZ010000007">
    <property type="protein sequence ID" value="KAJ5532919.1"/>
    <property type="molecule type" value="Genomic_DNA"/>
</dbReference>
<organism evidence="7 8">
    <name type="scientific">Penicillium frequentans</name>
    <dbReference type="NCBI Taxonomy" id="3151616"/>
    <lineage>
        <taxon>Eukaryota</taxon>
        <taxon>Fungi</taxon>
        <taxon>Dikarya</taxon>
        <taxon>Ascomycota</taxon>
        <taxon>Pezizomycotina</taxon>
        <taxon>Eurotiomycetes</taxon>
        <taxon>Eurotiomycetidae</taxon>
        <taxon>Eurotiales</taxon>
        <taxon>Aspergillaceae</taxon>
        <taxon>Penicillium</taxon>
    </lineage>
</organism>
<keyword evidence="8" id="KW-1185">Reference proteome</keyword>
<proteinExistence type="inferred from homology"/>
<dbReference type="Pfam" id="PF17778">
    <property type="entry name" value="WHD_BLACT"/>
    <property type="match status" value="1"/>
</dbReference>
<dbReference type="FunFam" id="3.60.15.10:FF:000041">
    <property type="entry name" value="Metallo-beta-lactamase domain protein"/>
    <property type="match status" value="1"/>
</dbReference>
<evidence type="ECO:0000256" key="1">
    <source>
        <dbReference type="ARBA" id="ARBA00001947"/>
    </source>
</evidence>
<dbReference type="InterPro" id="IPR050662">
    <property type="entry name" value="Sec-metab_biosynth-thioest"/>
</dbReference>
<evidence type="ECO:0000256" key="2">
    <source>
        <dbReference type="ARBA" id="ARBA00006759"/>
    </source>
</evidence>
<dbReference type="SUPFAM" id="SSF56281">
    <property type="entry name" value="Metallo-hydrolase/oxidoreductase"/>
    <property type="match status" value="1"/>
</dbReference>
<evidence type="ECO:0000259" key="6">
    <source>
        <dbReference type="SMART" id="SM00849"/>
    </source>
</evidence>
<dbReference type="GO" id="GO:0046872">
    <property type="term" value="F:metal ion binding"/>
    <property type="evidence" value="ECO:0007669"/>
    <property type="project" value="UniProtKB-KW"/>
</dbReference>
<dbReference type="Pfam" id="PF00753">
    <property type="entry name" value="Lactamase_B"/>
    <property type="match status" value="2"/>
</dbReference>
<dbReference type="InterPro" id="IPR047921">
    <property type="entry name" value="LACTB2-like_MBL-fold"/>
</dbReference>
<evidence type="ECO:0000256" key="3">
    <source>
        <dbReference type="ARBA" id="ARBA00022723"/>
    </source>
</evidence>
<reference evidence="7 8" key="1">
    <citation type="journal article" date="2023" name="IMA Fungus">
        <title>Comparative genomic study of the Penicillium genus elucidates a diverse pangenome and 15 lateral gene transfer events.</title>
        <authorList>
            <person name="Petersen C."/>
            <person name="Sorensen T."/>
            <person name="Nielsen M.R."/>
            <person name="Sondergaard T.E."/>
            <person name="Sorensen J.L."/>
            <person name="Fitzpatrick D.A."/>
            <person name="Frisvad J.C."/>
            <person name="Nielsen K.L."/>
        </authorList>
    </citation>
    <scope>NUCLEOTIDE SEQUENCE [LARGE SCALE GENOMIC DNA]</scope>
    <source>
        <strain evidence="7 8">IBT 35679</strain>
    </source>
</reference>
<dbReference type="Proteomes" id="UP001220324">
    <property type="component" value="Unassembled WGS sequence"/>
</dbReference>
<evidence type="ECO:0000313" key="7">
    <source>
        <dbReference type="EMBL" id="KAJ5532919.1"/>
    </source>
</evidence>
<dbReference type="CDD" id="cd07722">
    <property type="entry name" value="LACTB2-like_MBL-fold"/>
    <property type="match status" value="1"/>
</dbReference>
<dbReference type="InterPro" id="IPR036388">
    <property type="entry name" value="WH-like_DNA-bd_sf"/>
</dbReference>
<dbReference type="GO" id="GO:0016787">
    <property type="term" value="F:hydrolase activity"/>
    <property type="evidence" value="ECO:0007669"/>
    <property type="project" value="UniProtKB-KW"/>
</dbReference>
<dbReference type="InterPro" id="IPR041516">
    <property type="entry name" value="LACTB2_WH"/>
</dbReference>
<dbReference type="SMART" id="SM00849">
    <property type="entry name" value="Lactamase_B"/>
    <property type="match status" value="1"/>
</dbReference>
<accession>A0AAD6CRS6</accession>
<keyword evidence="4" id="KW-0378">Hydrolase</keyword>
<comment type="cofactor">
    <cofactor evidence="1">
        <name>Zn(2+)</name>
        <dbReference type="ChEBI" id="CHEBI:29105"/>
    </cofactor>
</comment>
<gene>
    <name evidence="7" type="ORF">N7494_009471</name>
</gene>
<evidence type="ECO:0000256" key="5">
    <source>
        <dbReference type="ARBA" id="ARBA00022833"/>
    </source>
</evidence>
<evidence type="ECO:0000313" key="8">
    <source>
        <dbReference type="Proteomes" id="UP001220324"/>
    </source>
</evidence>
<dbReference type="PANTHER" id="PTHR23131">
    <property type="entry name" value="ENDORIBONUCLEASE LACTB2"/>
    <property type="match status" value="1"/>
</dbReference>
<dbReference type="FunFam" id="1.10.10.10:FF:000328">
    <property type="entry name" value="Lactamase beta 2"/>
    <property type="match status" value="1"/>
</dbReference>
<protein>
    <recommendedName>
        <fullName evidence="6">Metallo-beta-lactamase domain-containing protein</fullName>
    </recommendedName>
</protein>
<dbReference type="InterPro" id="IPR036866">
    <property type="entry name" value="RibonucZ/Hydroxyglut_hydro"/>
</dbReference>
<keyword evidence="5" id="KW-0862">Zinc</keyword>
<sequence>MAQLVPLPEVERLSASVIRILGGNPGKVTRQGNSAPFPSPGLGWARATPHSPEPGTNTYLIGRGHQRILIDTGEGKPTWAARLESVLSEEKATVQQALLTHWHHDHVNGIPDLLRICPQAQVFKHQPDEGQTDIQDGQVFRVEGATLIAAHTPGHTVDHMAFVLEEEDAMFTGDNILGHGTAVFEDLKVYLDSLHRMRVRVSGRGYPGHGAVLEKVSARVSEYIQHRQQREDEVLRVLRYGQLEAAGDPSPERKAWTPLELVKKIYRDVPESLHLPASNGVLQVLLKLEDEGQTVHDPESGEWRLSGEKSAL</sequence>
<dbReference type="InterPro" id="IPR001279">
    <property type="entry name" value="Metallo-B-lactamas"/>
</dbReference>
<dbReference type="AlphaFoldDB" id="A0AAD6CRS6"/>
<name>A0AAD6CRS6_9EURO</name>